<feature type="signal peptide" evidence="1">
    <location>
        <begin position="1"/>
        <end position="24"/>
    </location>
</feature>
<gene>
    <name evidence="2" type="ORF">MY490_08360</name>
</gene>
<evidence type="ECO:0000313" key="3">
    <source>
        <dbReference type="Proteomes" id="UP000830639"/>
    </source>
</evidence>
<name>A0ABY4JRW1_9BACI</name>
<dbReference type="PROSITE" id="PS51257">
    <property type="entry name" value="PROKAR_LIPOPROTEIN"/>
    <property type="match status" value="1"/>
</dbReference>
<proteinExistence type="predicted"/>
<keyword evidence="1" id="KW-0732">Signal</keyword>
<evidence type="ECO:0000256" key="1">
    <source>
        <dbReference type="SAM" id="SignalP"/>
    </source>
</evidence>
<feature type="chain" id="PRO_5046093206" description="Lipoprotein" evidence="1">
    <location>
        <begin position="25"/>
        <end position="80"/>
    </location>
</feature>
<dbReference type="EMBL" id="CP096034">
    <property type="protein sequence ID" value="UPM55825.1"/>
    <property type="molecule type" value="Genomic_DNA"/>
</dbReference>
<dbReference type="RefSeq" id="WP_248268794.1">
    <property type="nucleotide sequence ID" value="NZ_CP096034.1"/>
</dbReference>
<evidence type="ECO:0008006" key="4">
    <source>
        <dbReference type="Google" id="ProtNLM"/>
    </source>
</evidence>
<organism evidence="2 3">
    <name type="scientific">Gottfriedia acidiceleris</name>
    <dbReference type="NCBI Taxonomy" id="371036"/>
    <lineage>
        <taxon>Bacteria</taxon>
        <taxon>Bacillati</taxon>
        <taxon>Bacillota</taxon>
        <taxon>Bacilli</taxon>
        <taxon>Bacillales</taxon>
        <taxon>Bacillaceae</taxon>
        <taxon>Gottfriedia</taxon>
    </lineage>
</organism>
<evidence type="ECO:0000313" key="2">
    <source>
        <dbReference type="EMBL" id="UPM55825.1"/>
    </source>
</evidence>
<keyword evidence="3" id="KW-1185">Reference proteome</keyword>
<protein>
    <recommendedName>
        <fullName evidence="4">Lipoprotein</fullName>
    </recommendedName>
</protein>
<sequence>MKKLNTKKILITFILVFITSSCNTSNKTFLLRGTFACNELPLGSMVFDPENDYTFYYYYADLQGNGRLDKGTFLRKSESQ</sequence>
<accession>A0ABY4JRW1</accession>
<reference evidence="2 3" key="1">
    <citation type="submission" date="2022-04" db="EMBL/GenBank/DDBJ databases">
        <title>Mechanism of arsenic methylation and mitigation arsenic toxicity by Bacillus sp. LH14 from an Arsenic-Contaminated Paddy Soil.</title>
        <authorList>
            <person name="Wang D."/>
        </authorList>
    </citation>
    <scope>NUCLEOTIDE SEQUENCE [LARGE SCALE GENOMIC DNA]</scope>
    <source>
        <strain evidence="2 3">LH14</strain>
    </source>
</reference>
<dbReference type="Proteomes" id="UP000830639">
    <property type="component" value="Chromosome"/>
</dbReference>